<feature type="region of interest" description="Disordered" evidence="3">
    <location>
        <begin position="345"/>
        <end position="389"/>
    </location>
</feature>
<dbReference type="Gene3D" id="3.80.10.10">
    <property type="entry name" value="Ribonuclease Inhibitor"/>
    <property type="match status" value="2"/>
</dbReference>
<dbReference type="InterPro" id="IPR050541">
    <property type="entry name" value="LRR_TM_domain-containing"/>
</dbReference>
<dbReference type="EMBL" id="OQ595170">
    <property type="protein sequence ID" value="WLJ60641.1"/>
    <property type="molecule type" value="mRNA"/>
</dbReference>
<reference evidence="5" key="2">
    <citation type="submission" date="2023-03" db="EMBL/GenBank/DDBJ databases">
        <authorList>
            <person name="Das S."/>
            <person name="Boehm T."/>
            <person name="Holland S.J."/>
            <person name="Rast J.P."/>
            <person name="Fontenla-Iglesias F."/>
            <person name="Morimoto R."/>
            <person name="Valadez J.G."/>
            <person name="Heimroth R.D."/>
            <person name="Hirano M."/>
            <person name="Cooper M.D."/>
        </authorList>
    </citation>
    <scope>NUCLEOTIDE SEQUENCE</scope>
</reference>
<sequence>MARIFWALILSASAWVGAQTGSPACGEGGVCRCYHDSDYGHVVSCLNKGLGSVPDGIPANTAFLDLAGNQLTTLPKGVFDQLANLQTLGLHNNQLTALPNGVFDQLVNLKWLSLYNNQLTALPKGVFNKLPQLTHLDLESNRLSALPDGVFDQLVNLKWLRLYNNQLTALLNGVFDQLVNLKELYLLRNELKSLPPRVFDSLTKLTILYLNNNQLQSIPAGVFDKLTNLNRLYLYNNQLQSVPDGAFDRLTSLIYIRLYNNPWNCESCDILYLSSWLRSKAHKSYKGNFNLRNLECPGSNKKINDVNLDNLCRDEEIKKNMTLKPTSRPTTISIATISTLIVNATSRPADPKTDPSNPTAHHRMPTLSQCTSRGSVGHHNHQDHEHHHPAERRSPCFLALGAGAGLTACHVGSALALVYVVHVLRSTGTTVAATRGGGGTGGWAGGQNWIGGSSGRRSSWWW</sequence>
<organism evidence="5">
    <name type="scientific">Petromyzon marinus</name>
    <name type="common">Sea lamprey</name>
    <dbReference type="NCBI Taxonomy" id="7757"/>
    <lineage>
        <taxon>Eukaryota</taxon>
        <taxon>Metazoa</taxon>
        <taxon>Chordata</taxon>
        <taxon>Craniata</taxon>
        <taxon>Vertebrata</taxon>
        <taxon>Cyclostomata</taxon>
        <taxon>Hyperoartia</taxon>
        <taxon>Petromyzontiformes</taxon>
        <taxon>Petromyzontidae</taxon>
        <taxon>Petromyzon</taxon>
    </lineage>
</organism>
<dbReference type="SMART" id="SM00364">
    <property type="entry name" value="LRR_BAC"/>
    <property type="match status" value="8"/>
</dbReference>
<feature type="chain" id="PRO_5041371217" evidence="4">
    <location>
        <begin position="19"/>
        <end position="462"/>
    </location>
</feature>
<gene>
    <name evidence="5" type="primary">VLRE0027</name>
</gene>
<dbReference type="SUPFAM" id="SSF52058">
    <property type="entry name" value="L domain-like"/>
    <property type="match status" value="1"/>
</dbReference>
<keyword evidence="2" id="KW-0677">Repeat</keyword>
<accession>A0AA49X3Z9</accession>
<dbReference type="PANTHER" id="PTHR24369">
    <property type="entry name" value="ANTIGEN BSP, PUTATIVE-RELATED"/>
    <property type="match status" value="1"/>
</dbReference>
<keyword evidence="1" id="KW-0433">Leucine-rich repeat</keyword>
<dbReference type="PANTHER" id="PTHR24369:SF213">
    <property type="entry name" value="INSULIN LIKE GROWTH FACTOR BINDING PROTEIN ACID LABILE SUBUNIT"/>
    <property type="match status" value="1"/>
</dbReference>
<dbReference type="InterPro" id="IPR001611">
    <property type="entry name" value="Leu-rich_rpt"/>
</dbReference>
<keyword evidence="4" id="KW-0732">Signal</keyword>
<dbReference type="InterPro" id="IPR003591">
    <property type="entry name" value="Leu-rich_rpt_typical-subtyp"/>
</dbReference>
<feature type="region of interest" description="Disordered" evidence="3">
    <location>
        <begin position="438"/>
        <end position="462"/>
    </location>
</feature>
<dbReference type="AlphaFoldDB" id="A0AA49X3Z9"/>
<dbReference type="Pfam" id="PF13855">
    <property type="entry name" value="LRR_8"/>
    <property type="match status" value="2"/>
</dbReference>
<proteinExistence type="evidence at transcript level"/>
<reference evidence="5" key="1">
    <citation type="journal article" date="2023" name="Cell Rep.">
        <title>Evolution of two distinct variable lymphocyte receptors in lampreys: VLRD and VLRE.</title>
        <authorList>
            <person name="Das S."/>
            <person name="Boehm T."/>
            <person name="Holland S.J."/>
            <person name="Rast J.P."/>
            <person name="Fontenla-Iglesias F."/>
            <person name="Morimoto R."/>
            <person name="Valadez J.G."/>
            <person name="Heimroth R.D."/>
            <person name="Hirano M."/>
            <person name="Cooper M.D."/>
        </authorList>
    </citation>
    <scope>NUCLEOTIDE SEQUENCE</scope>
</reference>
<dbReference type="SMART" id="SM00369">
    <property type="entry name" value="LRR_TYP"/>
    <property type="match status" value="8"/>
</dbReference>
<dbReference type="PROSITE" id="PS51450">
    <property type="entry name" value="LRR"/>
    <property type="match status" value="4"/>
</dbReference>
<feature type="compositionally biased region" description="Gly residues" evidence="3">
    <location>
        <begin position="438"/>
        <end position="454"/>
    </location>
</feature>
<dbReference type="InterPro" id="IPR032675">
    <property type="entry name" value="LRR_dom_sf"/>
</dbReference>
<feature type="compositionally biased region" description="Basic and acidic residues" evidence="3">
    <location>
        <begin position="380"/>
        <end position="389"/>
    </location>
</feature>
<name>A0AA49X3Z9_PETMA</name>
<keyword evidence="5" id="KW-0675">Receptor</keyword>
<evidence type="ECO:0000256" key="2">
    <source>
        <dbReference type="ARBA" id="ARBA00022737"/>
    </source>
</evidence>
<dbReference type="GO" id="GO:0005886">
    <property type="term" value="C:plasma membrane"/>
    <property type="evidence" value="ECO:0007669"/>
    <property type="project" value="TreeGrafter"/>
</dbReference>
<protein>
    <submittedName>
        <fullName evidence="5">Variable lymphocyte receptor E VLRE0027</fullName>
    </submittedName>
</protein>
<evidence type="ECO:0000256" key="4">
    <source>
        <dbReference type="SAM" id="SignalP"/>
    </source>
</evidence>
<dbReference type="FunFam" id="3.80.10.10:FF:001164">
    <property type="entry name" value="GH01279p"/>
    <property type="match status" value="1"/>
</dbReference>
<feature type="signal peptide" evidence="4">
    <location>
        <begin position="1"/>
        <end position="18"/>
    </location>
</feature>
<evidence type="ECO:0000256" key="1">
    <source>
        <dbReference type="ARBA" id="ARBA00022614"/>
    </source>
</evidence>
<evidence type="ECO:0000313" key="5">
    <source>
        <dbReference type="EMBL" id="WLJ60641.1"/>
    </source>
</evidence>
<evidence type="ECO:0000256" key="3">
    <source>
        <dbReference type="SAM" id="MobiDB-lite"/>
    </source>
</evidence>